<protein>
    <submittedName>
        <fullName evidence="1">Uncharacterized protein</fullName>
    </submittedName>
</protein>
<dbReference type="AlphaFoldDB" id="A0A2T1GJ34"/>
<accession>A0A2T1GJ34</accession>
<evidence type="ECO:0000313" key="1">
    <source>
        <dbReference type="EMBL" id="PSB57664.1"/>
    </source>
</evidence>
<name>A0A2T1GJ34_9CYAN</name>
<dbReference type="RefSeq" id="WP_106302323.1">
    <property type="nucleotide sequence ID" value="NZ_PVWO01000067.1"/>
</dbReference>
<dbReference type="EMBL" id="PVWO01000067">
    <property type="protein sequence ID" value="PSB57664.1"/>
    <property type="molecule type" value="Genomic_DNA"/>
</dbReference>
<reference evidence="1 2" key="1">
    <citation type="submission" date="2018-03" db="EMBL/GenBank/DDBJ databases">
        <title>The ancient ancestry and fast evolution of plastids.</title>
        <authorList>
            <person name="Moore K.R."/>
            <person name="Magnabosco C."/>
            <person name="Momper L."/>
            <person name="Gold D.A."/>
            <person name="Bosak T."/>
            <person name="Fournier G.P."/>
        </authorList>
    </citation>
    <scope>NUCLEOTIDE SEQUENCE [LARGE SCALE GENOMIC DNA]</scope>
    <source>
        <strain evidence="1 2">CCALA 037</strain>
    </source>
</reference>
<dbReference type="OrthoDB" id="583309at2"/>
<organism evidence="1 2">
    <name type="scientific">Chamaesiphon polymorphus CCALA 037</name>
    <dbReference type="NCBI Taxonomy" id="2107692"/>
    <lineage>
        <taxon>Bacteria</taxon>
        <taxon>Bacillati</taxon>
        <taxon>Cyanobacteriota</taxon>
        <taxon>Cyanophyceae</taxon>
        <taxon>Gomontiellales</taxon>
        <taxon>Chamaesiphonaceae</taxon>
        <taxon>Chamaesiphon</taxon>
    </lineage>
</organism>
<gene>
    <name evidence="1" type="ORF">C7B77_07575</name>
</gene>
<dbReference type="Proteomes" id="UP000238937">
    <property type="component" value="Unassembled WGS sequence"/>
</dbReference>
<evidence type="ECO:0000313" key="2">
    <source>
        <dbReference type="Proteomes" id="UP000238937"/>
    </source>
</evidence>
<sequence>MITTVELLTEQECQKIRSGIDDLKHLWIQRHLTVPFYTLGASNYFDIATKFPTPYYQMATEYNPILQAHFGELYQRLADALAEQLQAPVGYRNRLALPGFHIFLADPAFGQMQGLTHRQWYHALDRPEIVASPIHCDTPHTIVDWGTKEGLDFNNPISFTLAISLPKCGAGMHVWDLWLKETTDLSEAQLQERINSSPKQLYSYEVGKLALHSGQMYHQVASMPNMQIDDERITLQGHGLMCEGTWQLYW</sequence>
<keyword evidence="2" id="KW-1185">Reference proteome</keyword>
<comment type="caution">
    <text evidence="1">The sequence shown here is derived from an EMBL/GenBank/DDBJ whole genome shotgun (WGS) entry which is preliminary data.</text>
</comment>
<proteinExistence type="predicted"/>